<dbReference type="AlphaFoldDB" id="A0A085MR25"/>
<dbReference type="EMBL" id="KL367774">
    <property type="protein sequence ID" value="KFD59671.1"/>
    <property type="molecule type" value="Genomic_DNA"/>
</dbReference>
<protein>
    <submittedName>
        <fullName evidence="1">Uncharacterized protein</fullName>
    </submittedName>
</protein>
<gene>
    <name evidence="1" type="ORF">M514_28152</name>
</gene>
<name>A0A085MR25_9BILA</name>
<organism evidence="1">
    <name type="scientific">Trichuris suis</name>
    <name type="common">pig whipworm</name>
    <dbReference type="NCBI Taxonomy" id="68888"/>
    <lineage>
        <taxon>Eukaryota</taxon>
        <taxon>Metazoa</taxon>
        <taxon>Ecdysozoa</taxon>
        <taxon>Nematoda</taxon>
        <taxon>Enoplea</taxon>
        <taxon>Dorylaimia</taxon>
        <taxon>Trichinellida</taxon>
        <taxon>Trichuridae</taxon>
        <taxon>Trichuris</taxon>
    </lineage>
</organism>
<dbReference type="Proteomes" id="UP000030758">
    <property type="component" value="Unassembled WGS sequence"/>
</dbReference>
<accession>A0A085MR25</accession>
<proteinExistence type="predicted"/>
<evidence type="ECO:0000313" key="1">
    <source>
        <dbReference type="EMBL" id="KFD59671.1"/>
    </source>
</evidence>
<reference evidence="1" key="1">
    <citation type="journal article" date="2014" name="Nat. Genet.">
        <title>Genome and transcriptome of the porcine whipworm Trichuris suis.</title>
        <authorList>
            <person name="Jex A.R."/>
            <person name="Nejsum P."/>
            <person name="Schwarz E.M."/>
            <person name="Hu L."/>
            <person name="Young N.D."/>
            <person name="Hall R.S."/>
            <person name="Korhonen P.K."/>
            <person name="Liao S."/>
            <person name="Thamsborg S."/>
            <person name="Xia J."/>
            <person name="Xu P."/>
            <person name="Wang S."/>
            <person name="Scheerlinck J.P."/>
            <person name="Hofmann A."/>
            <person name="Sternberg P.W."/>
            <person name="Wang J."/>
            <person name="Gasser R.B."/>
        </authorList>
    </citation>
    <scope>NUCLEOTIDE SEQUENCE [LARGE SCALE GENOMIC DNA]</scope>
    <source>
        <strain evidence="1">DCEP-RM93F</strain>
    </source>
</reference>
<sequence>MSFMLADGAAVNKWQHGFKWRPVDRERRPPVYRQPCNNSDAGLPSTLQQLGRHVSSPVDRQDSDLEAFSDYLSDASFAPLAFQPSA</sequence>